<keyword evidence="3" id="KW-1185">Reference proteome</keyword>
<sequence length="128" mass="14458">MTQKSLAFYQKFFPIALLSGATFLFFGNRATAETLRTNNFIVTTTSRCEEGYVTCNNVIYNGTDVRTGASIQLRGKTMHTSGVHGTPGRFLGYEFRNGNYRYVVLEEGLLQVYKNGRLLIQEPGKWIN</sequence>
<proteinExistence type="predicted"/>
<evidence type="ECO:0000313" key="2">
    <source>
        <dbReference type="EMBL" id="ADN17658.1"/>
    </source>
</evidence>
<keyword evidence="2" id="KW-0614">Plasmid</keyword>
<dbReference type="KEGG" id="cyj:Cyan7822_5802"/>
<dbReference type="AlphaFoldDB" id="E0UL28"/>
<dbReference type="HOGENOM" id="CLU_164701_0_0_3"/>
<dbReference type="Proteomes" id="UP000008206">
    <property type="component" value="Plasmid Cy782201"/>
</dbReference>
<reference evidence="3" key="1">
    <citation type="journal article" date="2011" name="MBio">
        <title>Novel metabolic attributes of the genus Cyanothece, comprising a group of unicellular nitrogen-fixing Cyanobacteria.</title>
        <authorList>
            <person name="Bandyopadhyay A."/>
            <person name="Elvitigala T."/>
            <person name="Welsh E."/>
            <person name="Stockel J."/>
            <person name="Liberton M."/>
            <person name="Min H."/>
            <person name="Sherman L.A."/>
            <person name="Pakrasi H.B."/>
        </authorList>
    </citation>
    <scope>NUCLEOTIDE SEQUENCE [LARGE SCALE GENOMIC DNA]</scope>
    <source>
        <strain evidence="3">PCC 7822</strain>
        <plasmid evidence="3">Cy782201</plasmid>
    </source>
</reference>
<protein>
    <recommendedName>
        <fullName evidence="4">MORN repeat-containing protein</fullName>
    </recommendedName>
</protein>
<keyword evidence="1" id="KW-0732">Signal</keyword>
<evidence type="ECO:0000256" key="1">
    <source>
        <dbReference type="SAM" id="SignalP"/>
    </source>
</evidence>
<geneLocation type="plasmid" evidence="2 3">
    <name>Cy782201</name>
</geneLocation>
<name>E0UL28_GLOV7</name>
<accession>E0UL28</accession>
<feature type="signal peptide" evidence="1">
    <location>
        <begin position="1"/>
        <end position="32"/>
    </location>
</feature>
<evidence type="ECO:0008006" key="4">
    <source>
        <dbReference type="Google" id="ProtNLM"/>
    </source>
</evidence>
<dbReference type="OrthoDB" id="512976at2"/>
<organism evidence="2 3">
    <name type="scientific">Gloeothece verrucosa (strain PCC 7822)</name>
    <name type="common">Cyanothece sp. (strain PCC 7822)</name>
    <dbReference type="NCBI Taxonomy" id="497965"/>
    <lineage>
        <taxon>Bacteria</taxon>
        <taxon>Bacillati</taxon>
        <taxon>Cyanobacteriota</taxon>
        <taxon>Cyanophyceae</taxon>
        <taxon>Oscillatoriophycideae</taxon>
        <taxon>Chroococcales</taxon>
        <taxon>Aphanothecaceae</taxon>
        <taxon>Gloeothece</taxon>
        <taxon>Gloeothece verrucosa</taxon>
    </lineage>
</organism>
<gene>
    <name evidence="2" type="ordered locus">Cyan7822_5802</name>
</gene>
<dbReference type="EMBL" id="CP002199">
    <property type="protein sequence ID" value="ADN17658.1"/>
    <property type="molecule type" value="Genomic_DNA"/>
</dbReference>
<dbReference type="RefSeq" id="WP_013334408.1">
    <property type="nucleotide sequence ID" value="NC_014533.1"/>
</dbReference>
<evidence type="ECO:0000313" key="3">
    <source>
        <dbReference type="Proteomes" id="UP000008206"/>
    </source>
</evidence>
<feature type="chain" id="PRO_5003141359" description="MORN repeat-containing protein" evidence="1">
    <location>
        <begin position="33"/>
        <end position="128"/>
    </location>
</feature>